<dbReference type="InterPro" id="IPR036390">
    <property type="entry name" value="WH_DNA-bd_sf"/>
</dbReference>
<dbReference type="EMBL" id="CP000724">
    <property type="protein sequence ID" value="ABR50683.1"/>
    <property type="molecule type" value="Genomic_DNA"/>
</dbReference>
<dbReference type="Proteomes" id="UP000001572">
    <property type="component" value="Chromosome"/>
</dbReference>
<dbReference type="PANTHER" id="PTHR42756:SF1">
    <property type="entry name" value="TRANSCRIPTIONAL REPRESSOR OF EMRAB OPERON"/>
    <property type="match status" value="1"/>
</dbReference>
<dbReference type="PANTHER" id="PTHR42756">
    <property type="entry name" value="TRANSCRIPTIONAL REGULATOR, MARR"/>
    <property type="match status" value="1"/>
</dbReference>
<evidence type="ECO:0000313" key="5">
    <source>
        <dbReference type="EMBL" id="ABR50683.1"/>
    </source>
</evidence>
<dbReference type="AlphaFoldDB" id="A6TWW5"/>
<dbReference type="PROSITE" id="PS01117">
    <property type="entry name" value="HTH_MARR_1"/>
    <property type="match status" value="1"/>
</dbReference>
<evidence type="ECO:0000313" key="6">
    <source>
        <dbReference type="Proteomes" id="UP000001572"/>
    </source>
</evidence>
<dbReference type="Gene3D" id="1.10.10.10">
    <property type="entry name" value="Winged helix-like DNA-binding domain superfamily/Winged helix DNA-binding domain"/>
    <property type="match status" value="1"/>
</dbReference>
<evidence type="ECO:0000256" key="2">
    <source>
        <dbReference type="ARBA" id="ARBA00023125"/>
    </source>
</evidence>
<dbReference type="InterPro" id="IPR011991">
    <property type="entry name" value="ArsR-like_HTH"/>
</dbReference>
<reference evidence="6" key="1">
    <citation type="journal article" date="2016" name="Genome Announc.">
        <title>Complete genome sequence of Alkaliphilus metalliredigens strain QYMF, an alkaliphilic and metal-reducing bacterium isolated from borax-contaminated leachate ponds.</title>
        <authorList>
            <person name="Hwang C."/>
            <person name="Copeland A."/>
            <person name="Lucas S."/>
            <person name="Lapidus A."/>
            <person name="Barry K."/>
            <person name="Detter J.C."/>
            <person name="Glavina Del Rio T."/>
            <person name="Hammon N."/>
            <person name="Israni S."/>
            <person name="Dalin E."/>
            <person name="Tice H."/>
            <person name="Pitluck S."/>
            <person name="Chertkov O."/>
            <person name="Brettin T."/>
            <person name="Bruce D."/>
            <person name="Han C."/>
            <person name="Schmutz J."/>
            <person name="Larimer F."/>
            <person name="Land M.L."/>
            <person name="Hauser L."/>
            <person name="Kyrpides N."/>
            <person name="Mikhailova N."/>
            <person name="Ye Q."/>
            <person name="Zhou J."/>
            <person name="Richardson P."/>
            <person name="Fields M.W."/>
        </authorList>
    </citation>
    <scope>NUCLEOTIDE SEQUENCE [LARGE SCALE GENOMIC DNA]</scope>
    <source>
        <strain evidence="6">QYMF</strain>
    </source>
</reference>
<dbReference type="PROSITE" id="PS50995">
    <property type="entry name" value="HTH_MARR_2"/>
    <property type="match status" value="1"/>
</dbReference>
<dbReference type="eggNOG" id="COG1846">
    <property type="taxonomic scope" value="Bacteria"/>
</dbReference>
<accession>A6TWW5</accession>
<evidence type="ECO:0000256" key="3">
    <source>
        <dbReference type="ARBA" id="ARBA00023163"/>
    </source>
</evidence>
<evidence type="ECO:0000259" key="4">
    <source>
        <dbReference type="PROSITE" id="PS50995"/>
    </source>
</evidence>
<name>A6TWW5_ALKMQ</name>
<evidence type="ECO:0000256" key="1">
    <source>
        <dbReference type="ARBA" id="ARBA00023015"/>
    </source>
</evidence>
<keyword evidence="1" id="KW-0805">Transcription regulation</keyword>
<dbReference type="InterPro" id="IPR036388">
    <property type="entry name" value="WH-like_DNA-bd_sf"/>
</dbReference>
<gene>
    <name evidence="5" type="ordered locus">Amet_4612</name>
</gene>
<dbReference type="HOGENOM" id="CLU_083287_27_4_9"/>
<dbReference type="PRINTS" id="PR00598">
    <property type="entry name" value="HTHMARR"/>
</dbReference>
<organism evidence="5 6">
    <name type="scientific">Alkaliphilus metalliredigens (strain QYMF)</name>
    <dbReference type="NCBI Taxonomy" id="293826"/>
    <lineage>
        <taxon>Bacteria</taxon>
        <taxon>Bacillati</taxon>
        <taxon>Bacillota</taxon>
        <taxon>Clostridia</taxon>
        <taxon>Peptostreptococcales</taxon>
        <taxon>Natronincolaceae</taxon>
        <taxon>Alkaliphilus</taxon>
    </lineage>
</organism>
<dbReference type="CDD" id="cd00090">
    <property type="entry name" value="HTH_ARSR"/>
    <property type="match status" value="1"/>
</dbReference>
<feature type="domain" description="HTH marR-type" evidence="4">
    <location>
        <begin position="8"/>
        <end position="140"/>
    </location>
</feature>
<dbReference type="GO" id="GO:0003677">
    <property type="term" value="F:DNA binding"/>
    <property type="evidence" value="ECO:0007669"/>
    <property type="project" value="UniProtKB-KW"/>
</dbReference>
<dbReference type="InterPro" id="IPR023187">
    <property type="entry name" value="Tscrpt_reg_MarR-type_CS"/>
</dbReference>
<dbReference type="InterPro" id="IPR000835">
    <property type="entry name" value="HTH_MarR-typ"/>
</dbReference>
<keyword evidence="2" id="KW-0238">DNA-binding</keyword>
<protein>
    <submittedName>
        <fullName evidence="5">Transcriptional regulator, MarR family</fullName>
    </submittedName>
</protein>
<dbReference type="KEGG" id="amt:Amet_4612"/>
<dbReference type="GO" id="GO:0003700">
    <property type="term" value="F:DNA-binding transcription factor activity"/>
    <property type="evidence" value="ECO:0007669"/>
    <property type="project" value="InterPro"/>
</dbReference>
<sequence>MLLEEKIADRLQDFFLYFSRWMKYQYKNAALDDSFTLAQYKVLFLLNRLQVCNMSSLSEAMEVSKGTMTSMLNKLVEEGYVERRGCLEDRRNVYVQLSEKGKVQVGTVELSLLQSMVSTLQGVNEDKQKEIFKALEILINVFKEK</sequence>
<keyword evidence="6" id="KW-1185">Reference proteome</keyword>
<dbReference type="SMART" id="SM00347">
    <property type="entry name" value="HTH_MARR"/>
    <property type="match status" value="1"/>
</dbReference>
<dbReference type="Pfam" id="PF01047">
    <property type="entry name" value="MarR"/>
    <property type="match status" value="1"/>
</dbReference>
<keyword evidence="3" id="KW-0804">Transcription</keyword>
<proteinExistence type="predicted"/>
<dbReference type="SUPFAM" id="SSF46785">
    <property type="entry name" value="Winged helix' DNA-binding domain"/>
    <property type="match status" value="1"/>
</dbReference>
<dbReference type="STRING" id="293826.Amet_4612"/>